<keyword evidence="1" id="KW-0812">Transmembrane</keyword>
<organism evidence="2 3">
    <name type="scientific">Babesia caballi</name>
    <dbReference type="NCBI Taxonomy" id="5871"/>
    <lineage>
        <taxon>Eukaryota</taxon>
        <taxon>Sar</taxon>
        <taxon>Alveolata</taxon>
        <taxon>Apicomplexa</taxon>
        <taxon>Aconoidasida</taxon>
        <taxon>Piroplasmida</taxon>
        <taxon>Babesiidae</taxon>
        <taxon>Babesia</taxon>
    </lineage>
</organism>
<keyword evidence="1" id="KW-1133">Transmembrane helix</keyword>
<protein>
    <submittedName>
        <fullName evidence="2">BCCT family transporter</fullName>
    </submittedName>
</protein>
<dbReference type="AlphaFoldDB" id="A0AAV4M0F6"/>
<keyword evidence="1" id="KW-0472">Membrane</keyword>
<keyword evidence="3" id="KW-1185">Reference proteome</keyword>
<name>A0AAV4M0F6_BABCB</name>
<dbReference type="Proteomes" id="UP001497744">
    <property type="component" value="Unassembled WGS sequence"/>
</dbReference>
<gene>
    <name evidence="2" type="ORF">BcabD6B2_52640</name>
</gene>
<reference evidence="2 3" key="1">
    <citation type="submission" date="2021-06" db="EMBL/GenBank/DDBJ databases">
        <title>Genome sequence of Babesia caballi.</title>
        <authorList>
            <person name="Yamagishi J."/>
            <person name="Kidaka T."/>
            <person name="Ochi A."/>
        </authorList>
    </citation>
    <scope>NUCLEOTIDE SEQUENCE [LARGE SCALE GENOMIC DNA]</scope>
    <source>
        <strain evidence="2">USDA-D6B2</strain>
    </source>
</reference>
<evidence type="ECO:0000313" key="2">
    <source>
        <dbReference type="EMBL" id="GIX65829.1"/>
    </source>
</evidence>
<feature type="transmembrane region" description="Helical" evidence="1">
    <location>
        <begin position="109"/>
        <end position="129"/>
    </location>
</feature>
<sequence length="350" mass="39567">MATERNTTAKHGNRGLDAPQNHKLISNMPDSVSPIARITSLNERGYYLEFVLGRNNGCESVRGYTIDLNSLLSLAWEFFMYDLISVRFIDVDNETGNVVSTHTGWNFAVIRFLIFFLVNATFSCLSKVMRLIFKVVRSQELGTDNMVSADAILSAAYKAAYETAKAIMPPLAESAAMKEEKRIHQTAENLAKFVVKNVVHTMENNTQKSPDCEFEDDSEYDCEKQTECDDDLDSFVLTYRLRSALSDSENYVIYDAANGAMANVAYDIAHTVAKKYAKRISNEAAKKVTQEFLHPYAYVIARDEVYSYAFTSIYEKTSHKSYKYARTHVLMATHVAIQRYRSAVNSAIPQ</sequence>
<evidence type="ECO:0000256" key="1">
    <source>
        <dbReference type="SAM" id="Phobius"/>
    </source>
</evidence>
<accession>A0AAV4M0F6</accession>
<dbReference type="RefSeq" id="XP_067717898.1">
    <property type="nucleotide sequence ID" value="XM_067861797.1"/>
</dbReference>
<dbReference type="GeneID" id="94197310"/>
<comment type="caution">
    <text evidence="2">The sequence shown here is derived from an EMBL/GenBank/DDBJ whole genome shotgun (WGS) entry which is preliminary data.</text>
</comment>
<dbReference type="EMBL" id="BPLF01000005">
    <property type="protein sequence ID" value="GIX65829.1"/>
    <property type="molecule type" value="Genomic_DNA"/>
</dbReference>
<evidence type="ECO:0000313" key="3">
    <source>
        <dbReference type="Proteomes" id="UP001497744"/>
    </source>
</evidence>
<proteinExistence type="predicted"/>